<evidence type="ECO:0000256" key="3">
    <source>
        <dbReference type="ARBA" id="ARBA00022741"/>
    </source>
</evidence>
<feature type="compositionally biased region" description="Low complexity" evidence="10">
    <location>
        <begin position="501"/>
        <end position="513"/>
    </location>
</feature>
<evidence type="ECO:0000256" key="5">
    <source>
        <dbReference type="ARBA" id="ARBA00023054"/>
    </source>
</evidence>
<feature type="non-terminal residue" evidence="12">
    <location>
        <position position="1"/>
    </location>
</feature>
<dbReference type="PaxDb" id="7159-AAEL014134-PA"/>
<feature type="compositionally biased region" description="Basic residues" evidence="10">
    <location>
        <begin position="558"/>
        <end position="570"/>
    </location>
</feature>
<keyword evidence="3" id="KW-0547">Nucleotide-binding</keyword>
<accession>Q16H72</accession>
<evidence type="ECO:0000256" key="1">
    <source>
        <dbReference type="ARBA" id="ARBA00004245"/>
    </source>
</evidence>
<dbReference type="EMBL" id="CH478198">
    <property type="protein sequence ID" value="EAT33597.1"/>
    <property type="molecule type" value="Genomic_DNA"/>
</dbReference>
<dbReference type="PROSITE" id="PS50067">
    <property type="entry name" value="KINESIN_MOTOR_2"/>
    <property type="match status" value="1"/>
</dbReference>
<evidence type="ECO:0000256" key="7">
    <source>
        <dbReference type="ARBA" id="ARBA00023212"/>
    </source>
</evidence>
<name>Q16H72_AEDAE</name>
<dbReference type="InterPro" id="IPR036961">
    <property type="entry name" value="Kinesin_motor_dom_sf"/>
</dbReference>
<dbReference type="OMA" id="FRENDTQ"/>
<dbReference type="SUPFAM" id="SSF52540">
    <property type="entry name" value="P-loop containing nucleoside triphosphate hydrolases"/>
    <property type="match status" value="1"/>
</dbReference>
<dbReference type="Pfam" id="PF00225">
    <property type="entry name" value="Kinesin"/>
    <property type="match status" value="1"/>
</dbReference>
<organism evidence="12 13">
    <name type="scientific">Aedes aegypti</name>
    <name type="common">Yellowfever mosquito</name>
    <name type="synonym">Culex aegypti</name>
    <dbReference type="NCBI Taxonomy" id="7159"/>
    <lineage>
        <taxon>Eukaryota</taxon>
        <taxon>Metazoa</taxon>
        <taxon>Ecdysozoa</taxon>
        <taxon>Arthropoda</taxon>
        <taxon>Hexapoda</taxon>
        <taxon>Insecta</taxon>
        <taxon>Pterygota</taxon>
        <taxon>Neoptera</taxon>
        <taxon>Endopterygota</taxon>
        <taxon>Diptera</taxon>
        <taxon>Nematocera</taxon>
        <taxon>Culicoidea</taxon>
        <taxon>Culicidae</taxon>
        <taxon>Culicinae</taxon>
        <taxon>Aedini</taxon>
        <taxon>Aedes</taxon>
        <taxon>Stegomyia</taxon>
    </lineage>
</organism>
<feature type="coiled-coil region" evidence="9">
    <location>
        <begin position="388"/>
        <end position="427"/>
    </location>
</feature>
<evidence type="ECO:0000313" key="13">
    <source>
        <dbReference type="Proteomes" id="UP000682892"/>
    </source>
</evidence>
<evidence type="ECO:0000256" key="10">
    <source>
        <dbReference type="SAM" id="MobiDB-lite"/>
    </source>
</evidence>
<dbReference type="Gene3D" id="3.40.850.10">
    <property type="entry name" value="Kinesin motor domain"/>
    <property type="match status" value="1"/>
</dbReference>
<comment type="similarity">
    <text evidence="8">Belongs to the TRAFAC class myosin-kinesin ATPase superfamily. Kinesin family.</text>
</comment>
<sequence length="570" mass="65027">ISLSYLEIYNELIRDLLNPGGPLELREDNKGNQLVTGLSEISTTSRLEVIQLLIKGNKARTVEPTAANQTSSRSHALLSITVLNQTPIGTKQGRLFLTDLAGSERARKTKNRGKRLQEGAHINRSLLALGNCINALAGGARYVNYRDSKLTRLLKEALSGRCKTVMIAHVAPEAKHRDETKNTLVYADRANHITTRLQNPTILEENRELPIAHYQGMVAELREEVSRLKNKMLSDRPRSGAALQRQQQPDQDSSSEEQQKKMELKYLREQIVQTFKQQMRLRRRLLEADSHLLGLELDAERQHMVISHWQSRQGKLYDRMDEDDDSDSEGNSALRSAWNELSAIEKEVKRYREIRIATEHDLEDCRKRGVALEDELPERISSDEERELLSLLCRVHELEADKVSLQAERLARQAELRRRDLQLLRAERQRRLCEDIISTQRRIIEEGKVELPEDLRELYALYQQEIHASTYNSGLYTAASRGDYYDSKLPPIHQRERGMTSPGSSSSSSDWSPSPLPPIDAEGNLINPDRVMGPPVGPKLPSINPRTAPSFPGSSTRRPYRRSSRKWRPP</sequence>
<evidence type="ECO:0000259" key="11">
    <source>
        <dbReference type="PROSITE" id="PS50067"/>
    </source>
</evidence>
<reference evidence="12" key="2">
    <citation type="journal article" date="2007" name="Science">
        <title>Genome sequence of Aedes aegypti, a major arbovirus vector.</title>
        <authorList>
            <person name="Nene V."/>
            <person name="Wortman J.R."/>
            <person name="Lawson D."/>
            <person name="Haas B."/>
            <person name="Kodira C."/>
            <person name="Tu Z.J."/>
            <person name="Loftus B."/>
            <person name="Xi Z."/>
            <person name="Megy K."/>
            <person name="Grabherr M."/>
            <person name="Ren Q."/>
            <person name="Zdobnov E.M."/>
            <person name="Lobo N.F."/>
            <person name="Campbell K.S."/>
            <person name="Brown S.E."/>
            <person name="Bonaldo M.F."/>
            <person name="Zhu J."/>
            <person name="Sinkins S.P."/>
            <person name="Hogenkamp D.G."/>
            <person name="Amedeo P."/>
            <person name="Arensburger P."/>
            <person name="Atkinson P.W."/>
            <person name="Bidwell S."/>
            <person name="Biedler J."/>
            <person name="Birney E."/>
            <person name="Bruggner R.V."/>
            <person name="Costas J."/>
            <person name="Coy M.R."/>
            <person name="Crabtree J."/>
            <person name="Crawford M."/>
            <person name="Debruyn B."/>
            <person name="Decaprio D."/>
            <person name="Eiglmeier K."/>
            <person name="Eisenstadt E."/>
            <person name="El-Dorry H."/>
            <person name="Gelbart W.M."/>
            <person name="Gomes S.L."/>
            <person name="Hammond M."/>
            <person name="Hannick L.I."/>
            <person name="Hogan J.R."/>
            <person name="Holmes M.H."/>
            <person name="Jaffe D."/>
            <person name="Johnston J.S."/>
            <person name="Kennedy R.C."/>
            <person name="Koo H."/>
            <person name="Kravitz S."/>
            <person name="Kriventseva E.V."/>
            <person name="Kulp D."/>
            <person name="Labutti K."/>
            <person name="Lee E."/>
            <person name="Li S."/>
            <person name="Lovin D.D."/>
            <person name="Mao C."/>
            <person name="Mauceli E."/>
            <person name="Menck C.F."/>
            <person name="Miller J.R."/>
            <person name="Montgomery P."/>
            <person name="Mori A."/>
            <person name="Nascimento A.L."/>
            <person name="Naveira H.F."/>
            <person name="Nusbaum C."/>
            <person name="O'leary S."/>
            <person name="Orvis J."/>
            <person name="Pertea M."/>
            <person name="Quesneville H."/>
            <person name="Reidenbach K.R."/>
            <person name="Rogers Y.H."/>
            <person name="Roth C.W."/>
            <person name="Schneider J.R."/>
            <person name="Schatz M."/>
            <person name="Shumway M."/>
            <person name="Stanke M."/>
            <person name="Stinson E.O."/>
            <person name="Tubio J.M."/>
            <person name="Vanzee J.P."/>
            <person name="Verjovski-Almeida S."/>
            <person name="Werner D."/>
            <person name="White O."/>
            <person name="Wyder S."/>
            <person name="Zeng Q."/>
            <person name="Zhao Q."/>
            <person name="Zhao Y."/>
            <person name="Hill C.A."/>
            <person name="Raikhel A.S."/>
            <person name="Soares M.B."/>
            <person name="Knudson D.L."/>
            <person name="Lee N.H."/>
            <person name="Galagan J."/>
            <person name="Salzberg S.L."/>
            <person name="Paulsen I.T."/>
            <person name="Dimopoulos G."/>
            <person name="Collins F.H."/>
            <person name="Birren B."/>
            <person name="Fraser-Liggett C.M."/>
            <person name="Severson D.W."/>
        </authorList>
    </citation>
    <scope>NUCLEOTIDE SEQUENCE [LARGE SCALE GENOMIC DNA]</scope>
    <source>
        <strain evidence="12">Liverpool</strain>
    </source>
</reference>
<keyword evidence="5 9" id="KW-0175">Coiled coil</keyword>
<feature type="non-terminal residue" evidence="12">
    <location>
        <position position="570"/>
    </location>
</feature>
<proteinExistence type="inferred from homology"/>
<evidence type="ECO:0000256" key="4">
    <source>
        <dbReference type="ARBA" id="ARBA00022840"/>
    </source>
</evidence>
<dbReference type="eggNOG" id="KOG0242">
    <property type="taxonomic scope" value="Eukaryota"/>
</dbReference>
<keyword evidence="7" id="KW-0206">Cytoskeleton</keyword>
<dbReference type="InterPro" id="IPR027417">
    <property type="entry name" value="P-loop_NTPase"/>
</dbReference>
<dbReference type="GO" id="GO:0005874">
    <property type="term" value="C:microtubule"/>
    <property type="evidence" value="ECO:0007669"/>
    <property type="project" value="UniProtKB-KW"/>
</dbReference>
<gene>
    <name evidence="12" type="ORF">AaeL_AAEL014134</name>
</gene>
<dbReference type="GO" id="GO:0008017">
    <property type="term" value="F:microtubule binding"/>
    <property type="evidence" value="ECO:0007669"/>
    <property type="project" value="InterPro"/>
</dbReference>
<dbReference type="VEuPathDB" id="VectorBase:AAEL014134"/>
<reference evidence="12" key="3">
    <citation type="submission" date="2012-09" db="EMBL/GenBank/DDBJ databases">
        <authorList>
            <consortium name="VectorBase"/>
        </authorList>
    </citation>
    <scope>NUCLEOTIDE SEQUENCE</scope>
    <source>
        <strain evidence="12">Liverpool</strain>
    </source>
</reference>
<feature type="region of interest" description="Disordered" evidence="10">
    <location>
        <begin position="235"/>
        <end position="260"/>
    </location>
</feature>
<feature type="domain" description="Kinesin motor" evidence="11">
    <location>
        <begin position="1"/>
        <end position="193"/>
    </location>
</feature>
<evidence type="ECO:0000256" key="9">
    <source>
        <dbReference type="SAM" id="Coils"/>
    </source>
</evidence>
<keyword evidence="2" id="KW-0493">Microtubule</keyword>
<feature type="region of interest" description="Disordered" evidence="10">
    <location>
        <begin position="487"/>
        <end position="570"/>
    </location>
</feature>
<keyword evidence="4" id="KW-0067">ATP-binding</keyword>
<evidence type="ECO:0000256" key="8">
    <source>
        <dbReference type="PROSITE-ProRule" id="PRU00283"/>
    </source>
</evidence>
<dbReference type="GO" id="GO:0007018">
    <property type="term" value="P:microtubule-based movement"/>
    <property type="evidence" value="ECO:0007669"/>
    <property type="project" value="InterPro"/>
</dbReference>
<evidence type="ECO:0000256" key="2">
    <source>
        <dbReference type="ARBA" id="ARBA00022701"/>
    </source>
</evidence>
<protein>
    <submittedName>
        <fullName evidence="12">AAEL014134-PA</fullName>
    </submittedName>
</protein>
<comment type="caution">
    <text evidence="8">Lacks conserved residue(s) required for the propagation of feature annotation.</text>
</comment>
<dbReference type="PRINTS" id="PR00380">
    <property type="entry name" value="KINESINHEAVY"/>
</dbReference>
<dbReference type="PhylomeDB" id="Q16H72"/>
<dbReference type="PANTHER" id="PTHR47968">
    <property type="entry name" value="CENTROMERE PROTEIN E"/>
    <property type="match status" value="1"/>
</dbReference>
<comment type="subcellular location">
    <subcellularLocation>
        <location evidence="1">Cytoplasm</location>
        <location evidence="1">Cytoskeleton</location>
    </subcellularLocation>
</comment>
<dbReference type="STRING" id="7159.Q16H72"/>
<dbReference type="PANTHER" id="PTHR47968:SF13">
    <property type="entry name" value="KINESIN-LIKE PROTEIN KIF19 ISOFORM X1"/>
    <property type="match status" value="1"/>
</dbReference>
<dbReference type="Proteomes" id="UP000682892">
    <property type="component" value="Unassembled WGS sequence"/>
</dbReference>
<evidence type="ECO:0000256" key="6">
    <source>
        <dbReference type="ARBA" id="ARBA00023175"/>
    </source>
</evidence>
<keyword evidence="7" id="KW-0963">Cytoplasm</keyword>
<dbReference type="GO" id="GO:0003777">
    <property type="term" value="F:microtubule motor activity"/>
    <property type="evidence" value="ECO:0007669"/>
    <property type="project" value="InterPro"/>
</dbReference>
<dbReference type="HOGENOM" id="CLU_001485_15_1_1"/>
<dbReference type="InterPro" id="IPR027640">
    <property type="entry name" value="Kinesin-like_fam"/>
</dbReference>
<dbReference type="GO" id="GO:0005524">
    <property type="term" value="F:ATP binding"/>
    <property type="evidence" value="ECO:0007669"/>
    <property type="project" value="UniProtKB-KW"/>
</dbReference>
<dbReference type="SMART" id="SM00129">
    <property type="entry name" value="KISc"/>
    <property type="match status" value="1"/>
</dbReference>
<keyword evidence="6" id="KW-0505">Motor protein</keyword>
<reference evidence="12" key="1">
    <citation type="submission" date="2005-10" db="EMBL/GenBank/DDBJ databases">
        <authorList>
            <person name="Loftus B.J."/>
            <person name="Nene V.M."/>
            <person name="Hannick L.I."/>
            <person name="Bidwell S."/>
            <person name="Haas B."/>
            <person name="Amedeo P."/>
            <person name="Orvis J."/>
            <person name="Wortman J.R."/>
            <person name="White O.R."/>
            <person name="Salzberg S."/>
            <person name="Shumway M."/>
            <person name="Koo H."/>
            <person name="Zhao Y."/>
            <person name="Holmes M."/>
            <person name="Miller J."/>
            <person name="Schatz M."/>
            <person name="Pop M."/>
            <person name="Pai G."/>
            <person name="Utterback T."/>
            <person name="Rogers Y.-H."/>
            <person name="Kravitz S."/>
            <person name="Fraser C.M."/>
        </authorList>
    </citation>
    <scope>NUCLEOTIDE SEQUENCE</scope>
    <source>
        <strain evidence="12">Liverpool</strain>
    </source>
</reference>
<dbReference type="AlphaFoldDB" id="Q16H72"/>
<dbReference type="InterPro" id="IPR001752">
    <property type="entry name" value="Kinesin_motor_dom"/>
</dbReference>
<evidence type="ECO:0000313" key="12">
    <source>
        <dbReference type="EMBL" id="EAT33597.1"/>
    </source>
</evidence>